<dbReference type="RefSeq" id="WP_014710445.1">
    <property type="nucleotide sequence ID" value="NZ_AP014925.1"/>
</dbReference>
<accession>A0AAD1F6U4</accession>
<dbReference type="Proteomes" id="UP000067008">
    <property type="component" value="Chromosome 2"/>
</dbReference>
<feature type="domain" description="Secretion system C-terminal sorting" evidence="2">
    <location>
        <begin position="169"/>
        <end position="227"/>
    </location>
</feature>
<reference evidence="3 4" key="1">
    <citation type="submission" date="2015-07" db="EMBL/GenBank/DDBJ databases">
        <title>Complete genome sequence of Prevotella intermedia strain 17-2.</title>
        <authorList>
            <person name="Nambu T."/>
        </authorList>
    </citation>
    <scope>NUCLEOTIDE SEQUENCE [LARGE SCALE GENOMIC DNA]</scope>
    <source>
        <strain evidence="3 4">17-2</strain>
    </source>
</reference>
<proteinExistence type="predicted"/>
<dbReference type="InterPro" id="IPR026444">
    <property type="entry name" value="Secre_tail"/>
</dbReference>
<dbReference type="EMBL" id="AP014925">
    <property type="protein sequence ID" value="BAR95449.1"/>
    <property type="molecule type" value="Genomic_DNA"/>
</dbReference>
<dbReference type="AlphaFoldDB" id="A0AAD1F6U4"/>
<evidence type="ECO:0000313" key="3">
    <source>
        <dbReference type="EMBL" id="BAR95449.1"/>
    </source>
</evidence>
<name>A0AAD1F6U4_PREIN</name>
<evidence type="ECO:0000256" key="1">
    <source>
        <dbReference type="SAM" id="SignalP"/>
    </source>
</evidence>
<feature type="chain" id="PRO_5042285932" description="Secretion system C-terminal sorting domain-containing protein" evidence="1">
    <location>
        <begin position="21"/>
        <end position="229"/>
    </location>
</feature>
<dbReference type="NCBIfam" id="TIGR04183">
    <property type="entry name" value="Por_Secre_tail"/>
    <property type="match status" value="1"/>
</dbReference>
<gene>
    <name evidence="3" type="ORF">PI172_0721</name>
</gene>
<organism evidence="3 4">
    <name type="scientific">Prevotella intermedia</name>
    <dbReference type="NCBI Taxonomy" id="28131"/>
    <lineage>
        <taxon>Bacteria</taxon>
        <taxon>Pseudomonadati</taxon>
        <taxon>Bacteroidota</taxon>
        <taxon>Bacteroidia</taxon>
        <taxon>Bacteroidales</taxon>
        <taxon>Prevotellaceae</taxon>
        <taxon>Prevotella</taxon>
    </lineage>
</organism>
<feature type="signal peptide" evidence="1">
    <location>
        <begin position="1"/>
        <end position="20"/>
    </location>
</feature>
<keyword evidence="1" id="KW-0732">Signal</keyword>
<sequence>MRKTLLFILMAFCAIASSFAQTPKDVLAFQFKTSIASSAMLYFEVNSPQEEFYVDWGDGFKKKYAAGNYAYPNPVYSTNHKEEVKIYGTGINAIKIASLPEASADNKGYVIYWDKETFPDDEEGNIYDIALSNKADLKHWVISNGENTPLGIDELTINGDSKTFLSIASDKVLINGEYTDAQIFSTSGQTVARLYGEKEFNVAQLAEGVYIIKVNANGKKTVAKFVVKR</sequence>
<evidence type="ECO:0000313" key="4">
    <source>
        <dbReference type="Proteomes" id="UP000067008"/>
    </source>
</evidence>
<protein>
    <recommendedName>
        <fullName evidence="2">Secretion system C-terminal sorting domain-containing protein</fullName>
    </recommendedName>
</protein>
<evidence type="ECO:0000259" key="2">
    <source>
        <dbReference type="Pfam" id="PF18962"/>
    </source>
</evidence>
<dbReference type="Pfam" id="PF18962">
    <property type="entry name" value="Por_Secre_tail"/>
    <property type="match status" value="1"/>
</dbReference>